<accession>A0A0V1FA56</accession>
<reference evidence="1 2" key="1">
    <citation type="submission" date="2015-01" db="EMBL/GenBank/DDBJ databases">
        <title>Evolution of Trichinella species and genotypes.</title>
        <authorList>
            <person name="Korhonen P.K."/>
            <person name="Edoardo P."/>
            <person name="Giuseppe L.R."/>
            <person name="Gasser R.B."/>
        </authorList>
    </citation>
    <scope>NUCLEOTIDE SEQUENCE [LARGE SCALE GENOMIC DNA]</scope>
    <source>
        <strain evidence="1">ISS470</strain>
    </source>
</reference>
<keyword evidence="2" id="KW-1185">Reference proteome</keyword>
<gene>
    <name evidence="1" type="ORF">T4D_11211</name>
</gene>
<dbReference type="OrthoDB" id="10273210at2759"/>
<organism evidence="1 2">
    <name type="scientific">Trichinella pseudospiralis</name>
    <name type="common">Parasitic roundworm</name>
    <dbReference type="NCBI Taxonomy" id="6337"/>
    <lineage>
        <taxon>Eukaryota</taxon>
        <taxon>Metazoa</taxon>
        <taxon>Ecdysozoa</taxon>
        <taxon>Nematoda</taxon>
        <taxon>Enoplea</taxon>
        <taxon>Dorylaimia</taxon>
        <taxon>Trichinellida</taxon>
        <taxon>Trichinellidae</taxon>
        <taxon>Trichinella</taxon>
    </lineage>
</organism>
<evidence type="ECO:0000313" key="1">
    <source>
        <dbReference type="EMBL" id="KRY82179.1"/>
    </source>
</evidence>
<name>A0A0V1FA56_TRIPS</name>
<comment type="caution">
    <text evidence="1">The sequence shown here is derived from an EMBL/GenBank/DDBJ whole genome shotgun (WGS) entry which is preliminary data.</text>
</comment>
<dbReference type="AlphaFoldDB" id="A0A0V1FA56"/>
<evidence type="ECO:0000313" key="2">
    <source>
        <dbReference type="Proteomes" id="UP000054995"/>
    </source>
</evidence>
<proteinExistence type="predicted"/>
<sequence length="152" mass="17776">MFWIGAKSANVHFPRAQRPARIDDHGHKWFLVHLMQHLRVDVNSRKPASVSRMAVIPSDHVFHTPEHIFSVQIADHIFVRLFVGVDPGLGAFNRQRKRVQNHKGVRHRLAKQQTHHLDTVARLCMIGNFHQSQRRHLHTLEIMRIFFPRAST</sequence>
<dbReference type="Proteomes" id="UP000054995">
    <property type="component" value="Unassembled WGS sequence"/>
</dbReference>
<dbReference type="EMBL" id="JYDT01000185">
    <property type="protein sequence ID" value="KRY82179.1"/>
    <property type="molecule type" value="Genomic_DNA"/>
</dbReference>
<protein>
    <submittedName>
        <fullName evidence="1">Uncharacterized protein</fullName>
    </submittedName>
</protein>